<name>A0A6A6BKY0_9PEZI</name>
<dbReference type="PANTHER" id="PTHR43248:SF2">
    <property type="entry name" value="PROLYL AMINOPEPTIDASE"/>
    <property type="match status" value="1"/>
</dbReference>
<accession>A0A6A6BKY0</accession>
<evidence type="ECO:0000313" key="4">
    <source>
        <dbReference type="EMBL" id="KAF2144780.1"/>
    </source>
</evidence>
<dbReference type="Pfam" id="PF00561">
    <property type="entry name" value="Abhydrolase_1"/>
    <property type="match status" value="1"/>
</dbReference>
<evidence type="ECO:0000259" key="3">
    <source>
        <dbReference type="Pfam" id="PF00561"/>
    </source>
</evidence>
<dbReference type="SUPFAM" id="SSF53474">
    <property type="entry name" value="alpha/beta-Hydrolases"/>
    <property type="match status" value="1"/>
</dbReference>
<keyword evidence="2" id="KW-0378">Hydrolase</keyword>
<gene>
    <name evidence="4" type="ORF">K452DRAFT_306549</name>
</gene>
<evidence type="ECO:0000256" key="1">
    <source>
        <dbReference type="ARBA" id="ARBA00010088"/>
    </source>
</evidence>
<dbReference type="InterPro" id="IPR029058">
    <property type="entry name" value="AB_hydrolase_fold"/>
</dbReference>
<sequence>MAAKIAPAKIIEQRSHVVPGRLKITEHVFEVPTDWSSPETSRPLRLFARSARKAEKPAVPSSAEDERKAAQLPFMLFLQGGPGFGCRSPHEMGWTHQVLERGYQVLCLDQRGTGLSSPLTASTLGLRGDDDVQAAYLRKFRADSIVKDCEAVRLALTADYPDEKKTWSVAGQSFGGFCITTYLSFFPEGLREAFFFGGLPPLVENPDEVYPRTFKKVIERNKAYYEKYPEDVARVKQIVSLLRKFGDSTVRLPSEGSLSARRFLQLGINMGFHGGIDSTHEIVLRASNDLAIFGHLTRPTCSLIEQTLPFDDHIVYAILHEPIYCQGNNAANWSAHRIQQQFPEFDLDTDGPLHFTGEMVFPWMLHDYAELRGVAGPAEKLAAHADWPALYDAEQLARNEVPTYAAVYMEDMYVDFEHSMNTARAIKGCRTFVTNVMYHDAVRSRMDDVWRNVWALRDEGGVD</sequence>
<feature type="domain" description="AB hydrolase-1" evidence="3">
    <location>
        <begin position="74"/>
        <end position="240"/>
    </location>
</feature>
<dbReference type="AlphaFoldDB" id="A0A6A6BKY0"/>
<dbReference type="Proteomes" id="UP000799438">
    <property type="component" value="Unassembled WGS sequence"/>
</dbReference>
<dbReference type="GO" id="GO:0008233">
    <property type="term" value="F:peptidase activity"/>
    <property type="evidence" value="ECO:0007669"/>
    <property type="project" value="InterPro"/>
</dbReference>
<dbReference type="Gene3D" id="3.40.50.1820">
    <property type="entry name" value="alpha/beta hydrolase"/>
    <property type="match status" value="1"/>
</dbReference>
<protein>
    <recommendedName>
        <fullName evidence="3">AB hydrolase-1 domain-containing protein</fullName>
    </recommendedName>
</protein>
<dbReference type="InterPro" id="IPR000073">
    <property type="entry name" value="AB_hydrolase_1"/>
</dbReference>
<evidence type="ECO:0000313" key="5">
    <source>
        <dbReference type="Proteomes" id="UP000799438"/>
    </source>
</evidence>
<evidence type="ECO:0000256" key="2">
    <source>
        <dbReference type="ARBA" id="ARBA00022801"/>
    </source>
</evidence>
<dbReference type="PRINTS" id="PR00793">
    <property type="entry name" value="PROAMNOPTASE"/>
</dbReference>
<dbReference type="InterPro" id="IPR051601">
    <property type="entry name" value="Serine_prot/Carboxylest_S33"/>
</dbReference>
<dbReference type="OrthoDB" id="1898734at2759"/>
<dbReference type="RefSeq" id="XP_033400492.1">
    <property type="nucleotide sequence ID" value="XM_033542992.1"/>
</dbReference>
<dbReference type="EMBL" id="ML995479">
    <property type="protein sequence ID" value="KAF2144780.1"/>
    <property type="molecule type" value="Genomic_DNA"/>
</dbReference>
<comment type="similarity">
    <text evidence="1">Belongs to the peptidase S33 family.</text>
</comment>
<reference evidence="4" key="1">
    <citation type="journal article" date="2020" name="Stud. Mycol.">
        <title>101 Dothideomycetes genomes: a test case for predicting lifestyles and emergence of pathogens.</title>
        <authorList>
            <person name="Haridas S."/>
            <person name="Albert R."/>
            <person name="Binder M."/>
            <person name="Bloem J."/>
            <person name="Labutti K."/>
            <person name="Salamov A."/>
            <person name="Andreopoulos B."/>
            <person name="Baker S."/>
            <person name="Barry K."/>
            <person name="Bills G."/>
            <person name="Bluhm B."/>
            <person name="Cannon C."/>
            <person name="Castanera R."/>
            <person name="Culley D."/>
            <person name="Daum C."/>
            <person name="Ezra D."/>
            <person name="Gonzalez J."/>
            <person name="Henrissat B."/>
            <person name="Kuo A."/>
            <person name="Liang C."/>
            <person name="Lipzen A."/>
            <person name="Lutzoni F."/>
            <person name="Magnuson J."/>
            <person name="Mondo S."/>
            <person name="Nolan M."/>
            <person name="Ohm R."/>
            <person name="Pangilinan J."/>
            <person name="Park H.-J."/>
            <person name="Ramirez L."/>
            <person name="Alfaro M."/>
            <person name="Sun H."/>
            <person name="Tritt A."/>
            <person name="Yoshinaga Y."/>
            <person name="Zwiers L.-H."/>
            <person name="Turgeon B."/>
            <person name="Goodwin S."/>
            <person name="Spatafora J."/>
            <person name="Crous P."/>
            <person name="Grigoriev I."/>
        </authorList>
    </citation>
    <scope>NUCLEOTIDE SEQUENCE</scope>
    <source>
        <strain evidence="4">CBS 121167</strain>
    </source>
</reference>
<organism evidence="4 5">
    <name type="scientific">Aplosporella prunicola CBS 121167</name>
    <dbReference type="NCBI Taxonomy" id="1176127"/>
    <lineage>
        <taxon>Eukaryota</taxon>
        <taxon>Fungi</taxon>
        <taxon>Dikarya</taxon>
        <taxon>Ascomycota</taxon>
        <taxon>Pezizomycotina</taxon>
        <taxon>Dothideomycetes</taxon>
        <taxon>Dothideomycetes incertae sedis</taxon>
        <taxon>Botryosphaeriales</taxon>
        <taxon>Aplosporellaceae</taxon>
        <taxon>Aplosporella</taxon>
    </lineage>
</organism>
<dbReference type="GeneID" id="54300489"/>
<dbReference type="PANTHER" id="PTHR43248">
    <property type="entry name" value="2-SUCCINYL-6-HYDROXY-2,4-CYCLOHEXADIENE-1-CARBOXYLATE SYNTHASE"/>
    <property type="match status" value="1"/>
</dbReference>
<keyword evidence="5" id="KW-1185">Reference proteome</keyword>
<dbReference type="InterPro" id="IPR002410">
    <property type="entry name" value="Peptidase_S33"/>
</dbReference>
<proteinExistence type="inferred from homology"/>
<dbReference type="GO" id="GO:0006508">
    <property type="term" value="P:proteolysis"/>
    <property type="evidence" value="ECO:0007669"/>
    <property type="project" value="InterPro"/>
</dbReference>